<dbReference type="EMBL" id="JAKZBV010000001">
    <property type="protein sequence ID" value="MCH6469772.1"/>
    <property type="molecule type" value="Genomic_DNA"/>
</dbReference>
<keyword evidence="4" id="KW-0378">Hydrolase</keyword>
<keyword evidence="2" id="KW-0662">Pyridine nucleotide biosynthesis</keyword>
<protein>
    <recommendedName>
        <fullName evidence="6">nicotinamidase</fullName>
        <ecNumber evidence="6">3.5.1.19</ecNumber>
    </recommendedName>
    <alternativeName>
        <fullName evidence="7">Nicotinamide deamidase</fullName>
    </alternativeName>
</protein>
<evidence type="ECO:0000256" key="1">
    <source>
        <dbReference type="ARBA" id="ARBA00006336"/>
    </source>
</evidence>
<evidence type="ECO:0000256" key="5">
    <source>
        <dbReference type="ARBA" id="ARBA00037900"/>
    </source>
</evidence>
<evidence type="ECO:0000256" key="3">
    <source>
        <dbReference type="ARBA" id="ARBA00022723"/>
    </source>
</evidence>
<dbReference type="PANTHER" id="PTHR11080">
    <property type="entry name" value="PYRAZINAMIDASE/NICOTINAMIDASE"/>
    <property type="match status" value="1"/>
</dbReference>
<keyword evidence="3" id="KW-0479">Metal-binding</keyword>
<feature type="domain" description="Isochorismatase-like" evidence="8">
    <location>
        <begin position="4"/>
        <end position="178"/>
    </location>
</feature>
<evidence type="ECO:0000256" key="7">
    <source>
        <dbReference type="ARBA" id="ARBA00043224"/>
    </source>
</evidence>
<dbReference type="InterPro" id="IPR000868">
    <property type="entry name" value="Isochorismatase-like_dom"/>
</dbReference>
<evidence type="ECO:0000313" key="9">
    <source>
        <dbReference type="EMBL" id="MCH6469772.1"/>
    </source>
</evidence>
<dbReference type="EC" id="3.5.1.19" evidence="6"/>
<evidence type="ECO:0000256" key="2">
    <source>
        <dbReference type="ARBA" id="ARBA00022642"/>
    </source>
</evidence>
<dbReference type="SUPFAM" id="SSF52499">
    <property type="entry name" value="Isochorismatase-like hydrolases"/>
    <property type="match status" value="1"/>
</dbReference>
<organism evidence="9 10">
    <name type="scientific">Sinomonas terrae</name>
    <dbReference type="NCBI Taxonomy" id="2908838"/>
    <lineage>
        <taxon>Bacteria</taxon>
        <taxon>Bacillati</taxon>
        <taxon>Actinomycetota</taxon>
        <taxon>Actinomycetes</taxon>
        <taxon>Micrococcales</taxon>
        <taxon>Micrococcaceae</taxon>
        <taxon>Sinomonas</taxon>
    </lineage>
</organism>
<gene>
    <name evidence="9" type="ORF">L0M17_07195</name>
</gene>
<evidence type="ECO:0000259" key="8">
    <source>
        <dbReference type="Pfam" id="PF00857"/>
    </source>
</evidence>
<name>A0ABS9TZT6_9MICC</name>
<dbReference type="Pfam" id="PF00857">
    <property type="entry name" value="Isochorismatase"/>
    <property type="match status" value="1"/>
</dbReference>
<comment type="similarity">
    <text evidence="1">Belongs to the isochorismatase family.</text>
</comment>
<evidence type="ECO:0000313" key="10">
    <source>
        <dbReference type="Proteomes" id="UP001202922"/>
    </source>
</evidence>
<evidence type="ECO:0000256" key="4">
    <source>
        <dbReference type="ARBA" id="ARBA00022801"/>
    </source>
</evidence>
<comment type="caution">
    <text evidence="9">The sequence shown here is derived from an EMBL/GenBank/DDBJ whole genome shotgun (WGS) entry which is preliminary data.</text>
</comment>
<dbReference type="PANTHER" id="PTHR11080:SF2">
    <property type="entry name" value="LD05707P"/>
    <property type="match status" value="1"/>
</dbReference>
<evidence type="ECO:0000256" key="6">
    <source>
        <dbReference type="ARBA" id="ARBA00039017"/>
    </source>
</evidence>
<dbReference type="Gene3D" id="3.40.50.850">
    <property type="entry name" value="Isochorismatase-like"/>
    <property type="match status" value="1"/>
</dbReference>
<accession>A0ABS9TZT6</accession>
<dbReference type="InterPro" id="IPR036380">
    <property type="entry name" value="Isochorismatase-like_sf"/>
</dbReference>
<keyword evidence="10" id="KW-1185">Reference proteome</keyword>
<dbReference type="RefSeq" id="WP_241053219.1">
    <property type="nucleotide sequence ID" value="NZ_JAKZBV010000001.1"/>
</dbReference>
<reference evidence="9 10" key="1">
    <citation type="submission" date="2022-03" db="EMBL/GenBank/DDBJ databases">
        <title>Sinomonas sp. isolated from a soil.</title>
        <authorList>
            <person name="Han J."/>
            <person name="Kim D.-U."/>
        </authorList>
    </citation>
    <scope>NUCLEOTIDE SEQUENCE [LARGE SCALE GENOMIC DNA]</scope>
    <source>
        <strain evidence="9 10">5-5</strain>
    </source>
</reference>
<sequence>MKRALIIIDVQNDFCEGGSLAVDGGAAVAARLTDYVARHGNEYGAIVTTQDWHIQPGAHFSETPDYVDSWPPHCVAGTQGSSFHPSLDVSSVDAMFRKGQYAAAYSGFEGHLAQAGDAQGSSDDSPALDEWLAKREVTDVDVAGIATDYCVRATALDAVRAGYRTRVLSGLCAGIASDLSPTFRELEEAGITLA</sequence>
<dbReference type="InterPro" id="IPR052347">
    <property type="entry name" value="Isochorismatase_Nicotinamidase"/>
</dbReference>
<dbReference type="Proteomes" id="UP001202922">
    <property type="component" value="Unassembled WGS sequence"/>
</dbReference>
<comment type="pathway">
    <text evidence="5">Cofactor biosynthesis; nicotinate biosynthesis; nicotinate from nicotinamide: step 1/1.</text>
</comment>
<proteinExistence type="inferred from homology"/>